<protein>
    <submittedName>
        <fullName evidence="4">Flagellar assembly protein FliW</fullName>
    </submittedName>
</protein>
<dbReference type="Pfam" id="PF02623">
    <property type="entry name" value="FliW"/>
    <property type="match status" value="1"/>
</dbReference>
<dbReference type="InterPro" id="IPR003775">
    <property type="entry name" value="Flagellar_assembly_factor_FliW"/>
</dbReference>
<dbReference type="GO" id="GO:0044780">
    <property type="term" value="P:bacterial-type flagellum assembly"/>
    <property type="evidence" value="ECO:0007669"/>
    <property type="project" value="InterPro"/>
</dbReference>
<proteinExistence type="predicted"/>
<keyword evidence="4" id="KW-0282">Flagellum</keyword>
<keyword evidence="2" id="KW-1005">Bacterial flagellum biogenesis</keyword>
<dbReference type="AlphaFoldDB" id="A0A9E8MLN1"/>
<dbReference type="SUPFAM" id="SSF141457">
    <property type="entry name" value="BH3618-like"/>
    <property type="match status" value="1"/>
</dbReference>
<dbReference type="PANTHER" id="PTHR39190:SF1">
    <property type="entry name" value="FLAGELLAR ASSEMBLY FACTOR FLIW"/>
    <property type="match status" value="1"/>
</dbReference>
<sequence>MTMTAPASTAPALPERVALRFTSPLLGLPGATAYDLVVVPDGVGLFSLESGGTRLFLVDPVHYVDDYRPRLTAEQRAAIGIDTDADALLLVVVAPDVDGPTANLLAPIVIAGDGRASQVLLDDQEMPVRAPLRPSVSG</sequence>
<dbReference type="Gene3D" id="2.30.290.10">
    <property type="entry name" value="BH3618-like"/>
    <property type="match status" value="1"/>
</dbReference>
<dbReference type="PANTHER" id="PTHR39190">
    <property type="entry name" value="FLAGELLAR ASSEMBLY FACTOR FLIW"/>
    <property type="match status" value="1"/>
</dbReference>
<keyword evidence="4" id="KW-0966">Cell projection</keyword>
<dbReference type="Proteomes" id="UP001164706">
    <property type="component" value="Chromosome"/>
</dbReference>
<dbReference type="InterPro" id="IPR024046">
    <property type="entry name" value="Flagellar_assmbl_FliW_dom_sf"/>
</dbReference>
<reference evidence="4" key="1">
    <citation type="submission" date="2022-11" db="EMBL/GenBank/DDBJ databases">
        <title>Description of Microcella daejonensis nov. sp, isolated from riverside soil.</title>
        <authorList>
            <person name="Molina K.M."/>
            <person name="Kim S.B."/>
        </authorList>
    </citation>
    <scope>NUCLEOTIDE SEQUENCE</scope>
    <source>
        <strain evidence="4">MMS21-STM12</strain>
    </source>
</reference>
<dbReference type="KEGG" id="mdb:OVN18_01640"/>
<keyword evidence="4" id="KW-0969">Cilium</keyword>
<evidence type="ECO:0000313" key="4">
    <source>
        <dbReference type="EMBL" id="WAB81749.1"/>
    </source>
</evidence>
<dbReference type="EMBL" id="CP113089">
    <property type="protein sequence ID" value="WAB81749.1"/>
    <property type="molecule type" value="Genomic_DNA"/>
</dbReference>
<organism evidence="4 5">
    <name type="scientific">Microcella daejeonensis</name>
    <dbReference type="NCBI Taxonomy" id="2994971"/>
    <lineage>
        <taxon>Bacteria</taxon>
        <taxon>Bacillati</taxon>
        <taxon>Actinomycetota</taxon>
        <taxon>Actinomycetes</taxon>
        <taxon>Micrococcales</taxon>
        <taxon>Microbacteriaceae</taxon>
        <taxon>Microcella</taxon>
    </lineage>
</organism>
<name>A0A9E8MLN1_9MICO</name>
<keyword evidence="1" id="KW-0963">Cytoplasm</keyword>
<dbReference type="RefSeq" id="WP_267781535.1">
    <property type="nucleotide sequence ID" value="NZ_CP113089.1"/>
</dbReference>
<evidence type="ECO:0000256" key="3">
    <source>
        <dbReference type="ARBA" id="ARBA00022845"/>
    </source>
</evidence>
<evidence type="ECO:0000313" key="5">
    <source>
        <dbReference type="Proteomes" id="UP001164706"/>
    </source>
</evidence>
<accession>A0A9E8MLN1</accession>
<evidence type="ECO:0000256" key="2">
    <source>
        <dbReference type="ARBA" id="ARBA00022795"/>
    </source>
</evidence>
<gene>
    <name evidence="4" type="ORF">OVN18_01640</name>
</gene>
<keyword evidence="3" id="KW-0810">Translation regulation</keyword>
<keyword evidence="5" id="KW-1185">Reference proteome</keyword>
<evidence type="ECO:0000256" key="1">
    <source>
        <dbReference type="ARBA" id="ARBA00022490"/>
    </source>
</evidence>
<dbReference type="GO" id="GO:0006417">
    <property type="term" value="P:regulation of translation"/>
    <property type="evidence" value="ECO:0007669"/>
    <property type="project" value="UniProtKB-KW"/>
</dbReference>